<protein>
    <submittedName>
        <fullName evidence="1">Uncharacterized protein</fullName>
    </submittedName>
</protein>
<dbReference type="EMBL" id="AWOR01000043">
    <property type="protein sequence ID" value="KGH30416.1"/>
    <property type="molecule type" value="Genomic_DNA"/>
</dbReference>
<evidence type="ECO:0000313" key="2">
    <source>
        <dbReference type="Proteomes" id="UP000029553"/>
    </source>
</evidence>
<comment type="caution">
    <text evidence="1">The sequence shown here is derived from an EMBL/GenBank/DDBJ whole genome shotgun (WGS) entry which is preliminary data.</text>
</comment>
<dbReference type="AlphaFoldDB" id="A0A096FJ57"/>
<sequence length="52" mass="5375">MLSALALPAMAIPASEADAALGVMFLTAMPKLLTASKVIPDNAITARKISDY</sequence>
<gene>
    <name evidence="1" type="ORF">P353_09665</name>
</gene>
<name>A0A096FJ57_COMTE</name>
<organism evidence="1 2">
    <name type="scientific">Comamonas testosteroni</name>
    <name type="common">Pseudomonas testosteroni</name>
    <dbReference type="NCBI Taxonomy" id="285"/>
    <lineage>
        <taxon>Bacteria</taxon>
        <taxon>Pseudomonadati</taxon>
        <taxon>Pseudomonadota</taxon>
        <taxon>Betaproteobacteria</taxon>
        <taxon>Burkholderiales</taxon>
        <taxon>Comamonadaceae</taxon>
        <taxon>Comamonas</taxon>
    </lineage>
</organism>
<proteinExistence type="predicted"/>
<reference evidence="1 2" key="1">
    <citation type="submission" date="2013-09" db="EMBL/GenBank/DDBJ databases">
        <title>High correlation between genotypes and phenotypes of environmental bacteria Comamonas testosteroni strains.</title>
        <authorList>
            <person name="Liu L."/>
            <person name="Zhu W."/>
            <person name="Xia X."/>
            <person name="Xu B."/>
            <person name="Luo M."/>
            <person name="Wang G."/>
        </authorList>
    </citation>
    <scope>NUCLEOTIDE SEQUENCE [LARGE SCALE GENOMIC DNA]</scope>
    <source>
        <strain evidence="1 2">JL40</strain>
    </source>
</reference>
<dbReference type="Proteomes" id="UP000029553">
    <property type="component" value="Unassembled WGS sequence"/>
</dbReference>
<accession>A0A096FJ57</accession>
<evidence type="ECO:0000313" key="1">
    <source>
        <dbReference type="EMBL" id="KGH30416.1"/>
    </source>
</evidence>